<organism evidence="3 4">
    <name type="scientific">Paenibacillus agri</name>
    <dbReference type="NCBI Taxonomy" id="2744309"/>
    <lineage>
        <taxon>Bacteria</taxon>
        <taxon>Bacillati</taxon>
        <taxon>Bacillota</taxon>
        <taxon>Bacilli</taxon>
        <taxon>Bacillales</taxon>
        <taxon>Paenibacillaceae</taxon>
        <taxon>Paenibacillus</taxon>
    </lineage>
</organism>
<dbReference type="AlphaFoldDB" id="A0A850EI20"/>
<dbReference type="InterPro" id="IPR033469">
    <property type="entry name" value="CYTH-like_dom_sf"/>
</dbReference>
<reference evidence="3" key="1">
    <citation type="submission" date="2020-06" db="EMBL/GenBank/DDBJ databases">
        <title>Paenibacillus sp. nov., isolated from soil.</title>
        <authorList>
            <person name="Seo Y.L."/>
        </authorList>
    </citation>
    <scope>NUCLEOTIDE SEQUENCE [LARGE SCALE GENOMIC DNA]</scope>
    <source>
        <strain evidence="3">JW14</strain>
    </source>
</reference>
<evidence type="ECO:0000259" key="2">
    <source>
        <dbReference type="SMART" id="SM01118"/>
    </source>
</evidence>
<keyword evidence="4" id="KW-1185">Reference proteome</keyword>
<gene>
    <name evidence="3" type="ORF">HPT30_01265</name>
</gene>
<evidence type="ECO:0000256" key="1">
    <source>
        <dbReference type="PIRSR" id="PIRSR016487-1"/>
    </source>
</evidence>
<dbReference type="EMBL" id="JABWCS010000174">
    <property type="protein sequence ID" value="NUU59027.1"/>
    <property type="molecule type" value="Genomic_DNA"/>
</dbReference>
<dbReference type="PANTHER" id="PTHR40114:SF1">
    <property type="entry name" value="SLR0698 PROTEIN"/>
    <property type="match status" value="1"/>
</dbReference>
<proteinExistence type="predicted"/>
<evidence type="ECO:0000313" key="3">
    <source>
        <dbReference type="EMBL" id="NUU59027.1"/>
    </source>
</evidence>
<dbReference type="InterPro" id="IPR023577">
    <property type="entry name" value="CYTH_domain"/>
</dbReference>
<accession>A0A850EI20</accession>
<sequence length="167" mass="19523">MGQEIERKFLLPEYPEQRIEQGELKIVTRHSIDQTYLAIDGGQELRVRKISDLDTGEVFYTHTFKDGKGIQREEIEYRISEGLYTQMVEAVRAIPLVKERITALWNGVTVEIDVYTQLELAVLEVEFDSLEEAESFQAPDWFGKDVSTERQYSNKTVWKELQNKAFR</sequence>
<dbReference type="RefSeq" id="WP_175369741.1">
    <property type="nucleotide sequence ID" value="NZ_JABWCS010000174.1"/>
</dbReference>
<dbReference type="SUPFAM" id="SSF55154">
    <property type="entry name" value="CYTH-like phosphatases"/>
    <property type="match status" value="1"/>
</dbReference>
<comment type="caution">
    <text evidence="3">The sequence shown here is derived from an EMBL/GenBank/DDBJ whole genome shotgun (WGS) entry which is preliminary data.</text>
</comment>
<dbReference type="SMART" id="SM01118">
    <property type="entry name" value="CYTH"/>
    <property type="match status" value="1"/>
</dbReference>
<dbReference type="InterPro" id="IPR012042">
    <property type="entry name" value="NeuTTM/CthTTM-like"/>
</dbReference>
<dbReference type="Gene3D" id="2.40.320.10">
    <property type="entry name" value="Hypothetical Protein Pfu-838710-001"/>
    <property type="match status" value="1"/>
</dbReference>
<dbReference type="Proteomes" id="UP000564806">
    <property type="component" value="Unassembled WGS sequence"/>
</dbReference>
<dbReference type="Pfam" id="PF01928">
    <property type="entry name" value="CYTH"/>
    <property type="match status" value="1"/>
</dbReference>
<feature type="active site" description="Proton acceptor" evidence="1">
    <location>
        <position position="36"/>
    </location>
</feature>
<evidence type="ECO:0000313" key="4">
    <source>
        <dbReference type="Proteomes" id="UP000564806"/>
    </source>
</evidence>
<name>A0A850EI20_9BACL</name>
<dbReference type="PIRSF" id="PIRSF016487">
    <property type="entry name" value="CYTH_UCP016487"/>
    <property type="match status" value="1"/>
</dbReference>
<protein>
    <submittedName>
        <fullName evidence="3">CYTH domain-containing protein</fullName>
    </submittedName>
</protein>
<feature type="domain" description="CYTH" evidence="2">
    <location>
        <begin position="2"/>
        <end position="155"/>
    </location>
</feature>
<dbReference type="PANTHER" id="PTHR40114">
    <property type="entry name" value="SLR0698 PROTEIN"/>
    <property type="match status" value="1"/>
</dbReference>